<feature type="region of interest" description="Disordered" evidence="1">
    <location>
        <begin position="112"/>
        <end position="166"/>
    </location>
</feature>
<reference evidence="3" key="1">
    <citation type="submission" date="2020-06" db="EMBL/GenBank/DDBJ databases">
        <authorList>
            <person name="Onetto C."/>
        </authorList>
    </citation>
    <scope>NUCLEOTIDE SEQUENCE</scope>
</reference>
<keyword evidence="2" id="KW-0732">Signal</keyword>
<protein>
    <submittedName>
        <fullName evidence="3">Uncharacterized protein</fullName>
    </submittedName>
</protein>
<gene>
    <name evidence="3" type="ORF">AWRI4619_LOCUS2740</name>
</gene>
<evidence type="ECO:0000313" key="3">
    <source>
        <dbReference type="EMBL" id="CAD0084173.1"/>
    </source>
</evidence>
<proteinExistence type="predicted"/>
<sequence>MYTKIIPAILLAGQALKAAALPATTITIHSTIISTTVVPAITEAAGSNPSNAATPARFSPEANTTLTTLSSFSDASPSRLTQLTITVTETEAMPYPILITVIDYYCPTPTSEVAPSTSAASPESSSATASSTATPAPSSAIPSFETTSSSEPTKLSSSSSSAPATTATKACVFPIPGECDI</sequence>
<organism evidence="3 4">
    <name type="scientific">Aureobasidium vineae</name>
    <dbReference type="NCBI Taxonomy" id="2773715"/>
    <lineage>
        <taxon>Eukaryota</taxon>
        <taxon>Fungi</taxon>
        <taxon>Dikarya</taxon>
        <taxon>Ascomycota</taxon>
        <taxon>Pezizomycotina</taxon>
        <taxon>Dothideomycetes</taxon>
        <taxon>Dothideomycetidae</taxon>
        <taxon>Dothideales</taxon>
        <taxon>Saccotheciaceae</taxon>
        <taxon>Aureobasidium</taxon>
    </lineage>
</organism>
<evidence type="ECO:0000313" key="4">
    <source>
        <dbReference type="Proteomes" id="UP000716446"/>
    </source>
</evidence>
<dbReference type="AlphaFoldDB" id="A0A9N8JE71"/>
<name>A0A9N8JE71_9PEZI</name>
<evidence type="ECO:0000256" key="1">
    <source>
        <dbReference type="SAM" id="MobiDB-lite"/>
    </source>
</evidence>
<feature type="signal peptide" evidence="2">
    <location>
        <begin position="1"/>
        <end position="20"/>
    </location>
</feature>
<comment type="caution">
    <text evidence="3">The sequence shown here is derived from an EMBL/GenBank/DDBJ whole genome shotgun (WGS) entry which is preliminary data.</text>
</comment>
<evidence type="ECO:0000256" key="2">
    <source>
        <dbReference type="SAM" id="SignalP"/>
    </source>
</evidence>
<keyword evidence="4" id="KW-1185">Reference proteome</keyword>
<dbReference type="Proteomes" id="UP000716446">
    <property type="component" value="Unassembled WGS sequence"/>
</dbReference>
<feature type="chain" id="PRO_5040274451" evidence="2">
    <location>
        <begin position="21"/>
        <end position="181"/>
    </location>
</feature>
<accession>A0A9N8JE71</accession>
<dbReference type="EMBL" id="CAIJEN010000003">
    <property type="protein sequence ID" value="CAD0084173.1"/>
    <property type="molecule type" value="Genomic_DNA"/>
</dbReference>